<evidence type="ECO:0008006" key="3">
    <source>
        <dbReference type="Google" id="ProtNLM"/>
    </source>
</evidence>
<accession>A0ABR4BTH2</accession>
<keyword evidence="2" id="KW-1185">Reference proteome</keyword>
<protein>
    <recommendedName>
        <fullName evidence="3">ABM domain-containing protein</fullName>
    </recommendedName>
</protein>
<evidence type="ECO:0000313" key="2">
    <source>
        <dbReference type="Proteomes" id="UP001595075"/>
    </source>
</evidence>
<evidence type="ECO:0000313" key="1">
    <source>
        <dbReference type="EMBL" id="KAL2060662.1"/>
    </source>
</evidence>
<dbReference type="PANTHER" id="PTHR42052:SF1">
    <property type="entry name" value="ABM DOMAIN-CONTAINING PROTEIN"/>
    <property type="match status" value="1"/>
</dbReference>
<organism evidence="1 2">
    <name type="scientific">Oculimacula yallundae</name>
    <dbReference type="NCBI Taxonomy" id="86028"/>
    <lineage>
        <taxon>Eukaryota</taxon>
        <taxon>Fungi</taxon>
        <taxon>Dikarya</taxon>
        <taxon>Ascomycota</taxon>
        <taxon>Pezizomycotina</taxon>
        <taxon>Leotiomycetes</taxon>
        <taxon>Helotiales</taxon>
        <taxon>Ploettnerulaceae</taxon>
        <taxon>Oculimacula</taxon>
    </lineage>
</organism>
<sequence>MILEICQLKVKPSTSTTDPSLLPALSKARTQLRERVHDTNSRFYQCIEDPTLIYILGVWPSLARHTEFLQSPEKAEILDSQNNLFDFGWVLHVEIGEKGMDELPLDAPVMAITRLFLKDGPGHVEACEEIERKYRGVVAEGEKTWSVVDGWRIDCEEGKNEGVMVTGWEGMDAHKAFTDRTRKENPEYTLVARHYEFMEVRHVRNMES</sequence>
<dbReference type="EMBL" id="JAZHXI010000021">
    <property type="protein sequence ID" value="KAL2060662.1"/>
    <property type="molecule type" value="Genomic_DNA"/>
</dbReference>
<name>A0ABR4BTH2_9HELO</name>
<dbReference type="PANTHER" id="PTHR42052">
    <property type="entry name" value="ABM DOMAIN-CONTAINING PROTEIN"/>
    <property type="match status" value="1"/>
</dbReference>
<comment type="caution">
    <text evidence="1">The sequence shown here is derived from an EMBL/GenBank/DDBJ whole genome shotgun (WGS) entry which is preliminary data.</text>
</comment>
<proteinExistence type="predicted"/>
<dbReference type="Gene3D" id="3.30.70.100">
    <property type="match status" value="1"/>
</dbReference>
<reference evidence="1 2" key="1">
    <citation type="journal article" date="2024" name="Commun. Biol.">
        <title>Comparative genomic analysis of thermophilic fungi reveals convergent evolutionary adaptations and gene losses.</title>
        <authorList>
            <person name="Steindorff A.S."/>
            <person name="Aguilar-Pontes M.V."/>
            <person name="Robinson A.J."/>
            <person name="Andreopoulos B."/>
            <person name="LaButti K."/>
            <person name="Kuo A."/>
            <person name="Mondo S."/>
            <person name="Riley R."/>
            <person name="Otillar R."/>
            <person name="Haridas S."/>
            <person name="Lipzen A."/>
            <person name="Grimwood J."/>
            <person name="Schmutz J."/>
            <person name="Clum A."/>
            <person name="Reid I.D."/>
            <person name="Moisan M.C."/>
            <person name="Butler G."/>
            <person name="Nguyen T.T.M."/>
            <person name="Dewar K."/>
            <person name="Conant G."/>
            <person name="Drula E."/>
            <person name="Henrissat B."/>
            <person name="Hansel C."/>
            <person name="Singer S."/>
            <person name="Hutchinson M.I."/>
            <person name="de Vries R.P."/>
            <person name="Natvig D.O."/>
            <person name="Powell A.J."/>
            <person name="Tsang A."/>
            <person name="Grigoriev I.V."/>
        </authorList>
    </citation>
    <scope>NUCLEOTIDE SEQUENCE [LARGE SCALE GENOMIC DNA]</scope>
    <source>
        <strain evidence="1 2">CBS 494.80</strain>
    </source>
</reference>
<gene>
    <name evidence="1" type="ORF">VTL71DRAFT_9303</name>
</gene>
<dbReference type="Proteomes" id="UP001595075">
    <property type="component" value="Unassembled WGS sequence"/>
</dbReference>